<dbReference type="Gene3D" id="2.40.128.110">
    <property type="entry name" value="Lipid/polyisoprenoid-binding, YceI-like"/>
    <property type="match status" value="1"/>
</dbReference>
<evidence type="ECO:0000313" key="3">
    <source>
        <dbReference type="Proteomes" id="UP001597116"/>
    </source>
</evidence>
<dbReference type="RefSeq" id="WP_379884750.1">
    <property type="nucleotide sequence ID" value="NZ_JBHTLP010000018.1"/>
</dbReference>
<dbReference type="SUPFAM" id="SSF101874">
    <property type="entry name" value="YceI-like"/>
    <property type="match status" value="1"/>
</dbReference>
<organism evidence="2 3">
    <name type="scientific">Larkinella insperata</name>
    <dbReference type="NCBI Taxonomy" id="332158"/>
    <lineage>
        <taxon>Bacteria</taxon>
        <taxon>Pseudomonadati</taxon>
        <taxon>Bacteroidota</taxon>
        <taxon>Cytophagia</taxon>
        <taxon>Cytophagales</taxon>
        <taxon>Spirosomataceae</taxon>
        <taxon>Larkinella</taxon>
    </lineage>
</organism>
<dbReference type="Proteomes" id="UP001597116">
    <property type="component" value="Unassembled WGS sequence"/>
</dbReference>
<keyword evidence="3" id="KW-1185">Reference proteome</keyword>
<dbReference type="SMART" id="SM00867">
    <property type="entry name" value="YceI"/>
    <property type="match status" value="1"/>
</dbReference>
<dbReference type="PANTHER" id="PTHR34406">
    <property type="entry name" value="PROTEIN YCEI"/>
    <property type="match status" value="1"/>
</dbReference>
<comment type="caution">
    <text evidence="2">The sequence shown here is derived from an EMBL/GenBank/DDBJ whole genome shotgun (WGS) entry which is preliminary data.</text>
</comment>
<sequence length="182" mass="20233">MSTTKWVLDPKHSELGFKIKHLMISNISGSFREFEVEVDTVDEEFSTAQIRATAQIASIHTNNEQRDQHLRNSDFFEADTYPQLSFQSTKIEKLDDDTFTVYGDLTMKGVSKPVKLTVEYSGVTKDPWGGVRAGFTIGGKINRTDWGISFNGILETGGVALGEEVKINSEVQLVKQPQTVAA</sequence>
<reference evidence="3" key="1">
    <citation type="journal article" date="2019" name="Int. J. Syst. Evol. Microbiol.">
        <title>The Global Catalogue of Microorganisms (GCM) 10K type strain sequencing project: providing services to taxonomists for standard genome sequencing and annotation.</title>
        <authorList>
            <consortium name="The Broad Institute Genomics Platform"/>
            <consortium name="The Broad Institute Genome Sequencing Center for Infectious Disease"/>
            <person name="Wu L."/>
            <person name="Ma J."/>
        </authorList>
    </citation>
    <scope>NUCLEOTIDE SEQUENCE [LARGE SCALE GENOMIC DNA]</scope>
    <source>
        <strain evidence="3">CCUG 55608</strain>
    </source>
</reference>
<dbReference type="PANTHER" id="PTHR34406:SF1">
    <property type="entry name" value="PROTEIN YCEI"/>
    <property type="match status" value="1"/>
</dbReference>
<name>A0ABW3QKV7_9BACT</name>
<dbReference type="EMBL" id="JBHTLP010000018">
    <property type="protein sequence ID" value="MFD1143746.1"/>
    <property type="molecule type" value="Genomic_DNA"/>
</dbReference>
<dbReference type="InterPro" id="IPR036761">
    <property type="entry name" value="TTHA0802/YceI-like_sf"/>
</dbReference>
<protein>
    <submittedName>
        <fullName evidence="2">YceI family protein</fullName>
    </submittedName>
</protein>
<dbReference type="InterPro" id="IPR007372">
    <property type="entry name" value="Lipid/polyisoprenoid-bd_YceI"/>
</dbReference>
<accession>A0ABW3QKV7</accession>
<evidence type="ECO:0000313" key="2">
    <source>
        <dbReference type="EMBL" id="MFD1143746.1"/>
    </source>
</evidence>
<evidence type="ECO:0000259" key="1">
    <source>
        <dbReference type="SMART" id="SM00867"/>
    </source>
</evidence>
<gene>
    <name evidence="2" type="ORF">ACFQ4C_21640</name>
</gene>
<feature type="domain" description="Lipid/polyisoprenoid-binding YceI-like" evidence="1">
    <location>
        <begin position="5"/>
        <end position="174"/>
    </location>
</feature>
<dbReference type="Pfam" id="PF04264">
    <property type="entry name" value="YceI"/>
    <property type="match status" value="1"/>
</dbReference>
<proteinExistence type="predicted"/>